<evidence type="ECO:0000313" key="4">
    <source>
        <dbReference type="Proteomes" id="UP000476055"/>
    </source>
</evidence>
<reference evidence="3 4" key="1">
    <citation type="submission" date="2019-08" db="EMBL/GenBank/DDBJ databases">
        <title>In-depth cultivation of the pig gut microbiome towards novel bacterial diversity and tailored functional studies.</title>
        <authorList>
            <person name="Wylensek D."/>
            <person name="Hitch T.C.A."/>
            <person name="Clavel T."/>
        </authorList>
    </citation>
    <scope>NUCLEOTIDE SEQUENCE [LARGE SCALE GENOMIC DNA]</scope>
    <source>
        <strain evidence="3 4">WCA3-601-WT-6H</strain>
    </source>
</reference>
<dbReference type="EMBL" id="VUMU01000002">
    <property type="protein sequence ID" value="MST57284.1"/>
    <property type="molecule type" value="Genomic_DNA"/>
</dbReference>
<proteinExistence type="predicted"/>
<dbReference type="Proteomes" id="UP000476055">
    <property type="component" value="Unassembled WGS sequence"/>
</dbReference>
<keyword evidence="1" id="KW-0175">Coiled coil</keyword>
<evidence type="ECO:0000313" key="3">
    <source>
        <dbReference type="EMBL" id="MST57284.1"/>
    </source>
</evidence>
<keyword evidence="4" id="KW-1185">Reference proteome</keyword>
<protein>
    <submittedName>
        <fullName evidence="3">Uncharacterized protein</fullName>
    </submittedName>
</protein>
<feature type="region of interest" description="Disordered" evidence="2">
    <location>
        <begin position="58"/>
        <end position="92"/>
    </location>
</feature>
<organism evidence="3 4">
    <name type="scientific">Waltera intestinalis</name>
    <dbReference type="NCBI Taxonomy" id="2606635"/>
    <lineage>
        <taxon>Bacteria</taxon>
        <taxon>Bacillati</taxon>
        <taxon>Bacillota</taxon>
        <taxon>Clostridia</taxon>
        <taxon>Lachnospirales</taxon>
        <taxon>Lachnospiraceae</taxon>
        <taxon>Waltera</taxon>
    </lineage>
</organism>
<evidence type="ECO:0000256" key="2">
    <source>
        <dbReference type="SAM" id="MobiDB-lite"/>
    </source>
</evidence>
<feature type="coiled-coil region" evidence="1">
    <location>
        <begin position="178"/>
        <end position="215"/>
    </location>
</feature>
<name>A0A6L5YG82_9FIRM</name>
<feature type="compositionally biased region" description="Low complexity" evidence="2">
    <location>
        <begin position="64"/>
        <end position="75"/>
    </location>
</feature>
<sequence length="326" mass="36841">MLRKLLFNLQLFAEGGDGGDGGSSAPAGDGQTVEATGEEVPAFIPEKAKNVYKKALAKSKKSESSVVPVQQPAVESKAEDSKQEHIPYSDLIKSDEYKEEHKAYMDKTISDRLKKYKGMEESYGKLQDTLGIMASKYGLDPEADNFIDALRGKIEEDDSFYEKYAMDNDMSVEEAKHITKMERKVHQMEQREQELQRQEAQRAQIQLLVTNAEKTKARFPEFDLETEMQDERFRNLCAVNHGDTTAAYMACHWEQVMNAQINAQVQKASHQIQQQTANAVAANMARPVENGMSSNTPSVTNVDFKNMSLQQIRQYAAEQRRLQNGR</sequence>
<accession>A0A6L5YG82</accession>
<gene>
    <name evidence="3" type="ORF">FYJ59_03315</name>
</gene>
<comment type="caution">
    <text evidence="3">The sequence shown here is derived from an EMBL/GenBank/DDBJ whole genome shotgun (WGS) entry which is preliminary data.</text>
</comment>
<feature type="region of interest" description="Disordered" evidence="2">
    <location>
        <begin position="14"/>
        <end position="40"/>
    </location>
</feature>
<feature type="compositionally biased region" description="Basic and acidic residues" evidence="2">
    <location>
        <begin position="76"/>
        <end position="92"/>
    </location>
</feature>
<evidence type="ECO:0000256" key="1">
    <source>
        <dbReference type="SAM" id="Coils"/>
    </source>
</evidence>
<dbReference type="AlphaFoldDB" id="A0A6L5YG82"/>
<dbReference type="RefSeq" id="WP_154495251.1">
    <property type="nucleotide sequence ID" value="NZ_VUMU01000002.1"/>
</dbReference>